<dbReference type="Gene3D" id="3.30.479.30">
    <property type="entry name" value="Band 7 domain"/>
    <property type="match status" value="1"/>
</dbReference>
<feature type="coiled-coil region" evidence="2">
    <location>
        <begin position="351"/>
        <end position="433"/>
    </location>
</feature>
<dbReference type="PANTHER" id="PTHR13806:SF31">
    <property type="entry name" value="FLOTILLIN-LIKE PROTEIN 1-RELATED"/>
    <property type="match status" value="1"/>
</dbReference>
<name>A0A2G1W542_9BACT</name>
<dbReference type="Proteomes" id="UP000225740">
    <property type="component" value="Unassembled WGS sequence"/>
</dbReference>
<evidence type="ECO:0000256" key="2">
    <source>
        <dbReference type="SAM" id="Coils"/>
    </source>
</evidence>
<dbReference type="GeneID" id="90610104"/>
<dbReference type="CDD" id="cd03399">
    <property type="entry name" value="SPFH_flotillin"/>
    <property type="match status" value="1"/>
</dbReference>
<evidence type="ECO:0000313" key="5">
    <source>
        <dbReference type="Proteomes" id="UP000225740"/>
    </source>
</evidence>
<dbReference type="InterPro" id="IPR027705">
    <property type="entry name" value="Flotillin_fam"/>
</dbReference>
<evidence type="ECO:0000313" key="4">
    <source>
        <dbReference type="EMBL" id="PHQ33759.1"/>
    </source>
</evidence>
<sequence>MLVALITDSLAADVAIILVGGLFLVGIVVALFYKSYYVKVGPDRAIVKSGSGGVKAVTGEGMLIIPLIQQYEFMDLTLKSFEIHRQGSEGLICRDNIRADIKVAFFVRVDKSPEEMKEVAQSIGAKRCSELETLRELFDAKFSEALKTVGKQFDFVDLYDQRDKFKEEILKVIGTDLNGYRLDDAAIDYLEQTPLDMLSPTNILDAEGIKKITELTSMEKVKENQFTRDKEKTLKKQDVEAEETILELERQRVEAVEKQQREIAEITSREQASAAKVREEQRLESERARIQTEEEIGIAEENKARQVLVAMRNKEKTDAVELERVNRDRDLEATERMRVVGVADVEKEKAIEVEKRNIQEVIRERVAVERAVVEEQERIKDTEEHAKAERQKTVQITAAQMKAEEELIRQTKLAQAEKESSELLAEKVRIEAEAKRDAAEKETAATKMLAEAEAAQAAAAGLAEAQVQEAKAVSLEKEGMAEAKVSREKYTAEATGITEKAEAMKKLDGVGKEHEEFKLKLEKEKFVEVAAIEAQRGIAESQAGVIGEALQAARIDIVGGDGEFFEQITSAVKGGKAIDRFVYNSQVATDVKNTFFDGNADYFRDQVKELISQFGLDTDGVKDLSIAALIAKLMGMSSTDDVRTQLTSLLSMAGTANVADQKVSRLLTSESNTVPAKKVSPNGKKA</sequence>
<evidence type="ECO:0000256" key="1">
    <source>
        <dbReference type="ARBA" id="ARBA00004308"/>
    </source>
</evidence>
<dbReference type="EMBL" id="NIZW01000015">
    <property type="protein sequence ID" value="PHQ33759.1"/>
    <property type="molecule type" value="Genomic_DNA"/>
</dbReference>
<feature type="transmembrane region" description="Helical" evidence="3">
    <location>
        <begin position="12"/>
        <end position="33"/>
    </location>
</feature>
<keyword evidence="5" id="KW-1185">Reference proteome</keyword>
<dbReference type="SUPFAM" id="SSF117892">
    <property type="entry name" value="Band 7/SPFH domain"/>
    <property type="match status" value="1"/>
</dbReference>
<dbReference type="RefSeq" id="WP_099262320.1">
    <property type="nucleotide sequence ID" value="NZ_NIZW01000015.1"/>
</dbReference>
<organism evidence="4 5">
    <name type="scientific">Rhodopirellula bahusiensis</name>
    <dbReference type="NCBI Taxonomy" id="2014065"/>
    <lineage>
        <taxon>Bacteria</taxon>
        <taxon>Pseudomonadati</taxon>
        <taxon>Planctomycetota</taxon>
        <taxon>Planctomycetia</taxon>
        <taxon>Pirellulales</taxon>
        <taxon>Pirellulaceae</taxon>
        <taxon>Rhodopirellula</taxon>
    </lineage>
</organism>
<dbReference type="GO" id="GO:0012505">
    <property type="term" value="C:endomembrane system"/>
    <property type="evidence" value="ECO:0007669"/>
    <property type="project" value="UniProtKB-SubCell"/>
</dbReference>
<comment type="caution">
    <text evidence="4">The sequence shown here is derived from an EMBL/GenBank/DDBJ whole genome shotgun (WGS) entry which is preliminary data.</text>
</comment>
<keyword evidence="2" id="KW-0175">Coiled coil</keyword>
<protein>
    <submittedName>
        <fullName evidence="4">Flotillin</fullName>
    </submittedName>
</protein>
<dbReference type="GO" id="GO:0005886">
    <property type="term" value="C:plasma membrane"/>
    <property type="evidence" value="ECO:0007669"/>
    <property type="project" value="TreeGrafter"/>
</dbReference>
<keyword evidence="3" id="KW-0472">Membrane</keyword>
<reference evidence="4 5" key="1">
    <citation type="submission" date="2017-06" db="EMBL/GenBank/DDBJ databases">
        <title>Description of Rhodopirellula bahusiensis sp. nov.</title>
        <authorList>
            <person name="Kizina J."/>
            <person name="Harder J."/>
        </authorList>
    </citation>
    <scope>NUCLEOTIDE SEQUENCE [LARGE SCALE GENOMIC DNA]</scope>
    <source>
        <strain evidence="4 5">SWK21</strain>
    </source>
</reference>
<proteinExistence type="predicted"/>
<comment type="subcellular location">
    <subcellularLocation>
        <location evidence="1">Endomembrane system</location>
    </subcellularLocation>
</comment>
<feature type="coiled-coil region" evidence="2">
    <location>
        <begin position="231"/>
        <end position="296"/>
    </location>
</feature>
<accession>A0A2G1W542</accession>
<dbReference type="InterPro" id="IPR036013">
    <property type="entry name" value="Band_7/SPFH_dom_sf"/>
</dbReference>
<keyword evidence="3" id="KW-1133">Transmembrane helix</keyword>
<dbReference type="AlphaFoldDB" id="A0A2G1W542"/>
<dbReference type="PANTHER" id="PTHR13806">
    <property type="entry name" value="FLOTILLIN-RELATED"/>
    <property type="match status" value="1"/>
</dbReference>
<evidence type="ECO:0000256" key="3">
    <source>
        <dbReference type="SAM" id="Phobius"/>
    </source>
</evidence>
<gene>
    <name evidence="4" type="ORF">CEE69_18975</name>
</gene>
<keyword evidence="3" id="KW-0812">Transmembrane</keyword>
<dbReference type="OrthoDB" id="9815577at2"/>